<sequence>MSLGDEDRLVLVGGATGNQGSVVARELLANGFGVRALTRDPAKPAARELAALGAEIVIGDYDDPASLRKAADGVYGVFSVQNFMAGVDVEIRHGKAFAEAAKDAGVAHFVYSSAASSNRATGISFHDSKHEIEEHIHGLGLPYTVFRPVFFMKNWHEVAGPALSGVLPWPLDPEKPLQQIAIADVAAFAVLAFGDPDRWLGQAVDLAGDELTLPQVADVIGRVTGRSVRYEQVSWEDFFAVIAGATGLDFDENFIRMFRWFNDVGYQADIPALRAAHPGMLDLEGFLRLDGWGEKT</sequence>
<dbReference type="SUPFAM" id="SSF51735">
    <property type="entry name" value="NAD(P)-binding Rossmann-fold domains"/>
    <property type="match status" value="1"/>
</dbReference>
<dbReference type="AlphaFoldDB" id="A0A5B2XIG4"/>
<dbReference type="Pfam" id="PF05368">
    <property type="entry name" value="NmrA"/>
    <property type="match status" value="1"/>
</dbReference>
<reference evidence="4 5" key="2">
    <citation type="submission" date="2019-09" db="EMBL/GenBank/DDBJ databases">
        <authorList>
            <person name="Jin C."/>
        </authorList>
    </citation>
    <scope>NUCLEOTIDE SEQUENCE [LARGE SCALE GENOMIC DNA]</scope>
    <source>
        <strain evidence="4 5">AN110305</strain>
    </source>
</reference>
<evidence type="ECO:0000256" key="2">
    <source>
        <dbReference type="ARBA" id="ARBA00022857"/>
    </source>
</evidence>
<protein>
    <submittedName>
        <fullName evidence="4">NmrA/HSCARG family protein</fullName>
    </submittedName>
</protein>
<keyword evidence="2" id="KW-0521">NADP</keyword>
<dbReference type="RefSeq" id="WP_149849559.1">
    <property type="nucleotide sequence ID" value="NZ_VUOB01000021.1"/>
</dbReference>
<name>A0A5B2XIG4_9PSEU</name>
<evidence type="ECO:0000256" key="1">
    <source>
        <dbReference type="ARBA" id="ARBA00006328"/>
    </source>
</evidence>
<proteinExistence type="inferred from homology"/>
<comment type="caution">
    <text evidence="4">The sequence shown here is derived from an EMBL/GenBank/DDBJ whole genome shotgun (WGS) entry which is preliminary data.</text>
</comment>
<reference evidence="4 5" key="1">
    <citation type="submission" date="2019-09" db="EMBL/GenBank/DDBJ databases">
        <title>Goodfellowia gen. nov., a new genus of the Pseudonocardineae related to Actinoalloteichus, containing Goodfellowia coeruleoviolacea gen. nov., comb. nov. gen. nov., comb. nov.</title>
        <authorList>
            <person name="Labeda D."/>
        </authorList>
    </citation>
    <scope>NUCLEOTIDE SEQUENCE [LARGE SCALE GENOMIC DNA]</scope>
    <source>
        <strain evidence="4 5">AN110305</strain>
    </source>
</reference>
<comment type="similarity">
    <text evidence="1">Belongs to the NmrA-type oxidoreductase family.</text>
</comment>
<dbReference type="Gene3D" id="3.90.25.10">
    <property type="entry name" value="UDP-galactose 4-epimerase, domain 1"/>
    <property type="match status" value="1"/>
</dbReference>
<dbReference type="EMBL" id="VUOB01000021">
    <property type="protein sequence ID" value="KAA2262580.1"/>
    <property type="molecule type" value="Genomic_DNA"/>
</dbReference>
<accession>A0A5B2XIG4</accession>
<keyword evidence="5" id="KW-1185">Reference proteome</keyword>
<dbReference type="Proteomes" id="UP000323454">
    <property type="component" value="Unassembled WGS sequence"/>
</dbReference>
<dbReference type="InterPro" id="IPR036291">
    <property type="entry name" value="NAD(P)-bd_dom_sf"/>
</dbReference>
<organism evidence="4 5">
    <name type="scientific">Solihabitans fulvus</name>
    <dbReference type="NCBI Taxonomy" id="1892852"/>
    <lineage>
        <taxon>Bacteria</taxon>
        <taxon>Bacillati</taxon>
        <taxon>Actinomycetota</taxon>
        <taxon>Actinomycetes</taxon>
        <taxon>Pseudonocardiales</taxon>
        <taxon>Pseudonocardiaceae</taxon>
        <taxon>Solihabitans</taxon>
    </lineage>
</organism>
<dbReference type="PANTHER" id="PTHR42748:SF7">
    <property type="entry name" value="NMRA LIKE REDOX SENSOR 1-RELATED"/>
    <property type="match status" value="1"/>
</dbReference>
<dbReference type="InterPro" id="IPR051164">
    <property type="entry name" value="NmrA-like_oxidored"/>
</dbReference>
<feature type="domain" description="NmrA-like" evidence="3">
    <location>
        <begin position="7"/>
        <end position="276"/>
    </location>
</feature>
<gene>
    <name evidence="4" type="ORF">F0L68_11775</name>
</gene>
<dbReference type="Gene3D" id="3.40.50.720">
    <property type="entry name" value="NAD(P)-binding Rossmann-like Domain"/>
    <property type="match status" value="1"/>
</dbReference>
<evidence type="ECO:0000259" key="3">
    <source>
        <dbReference type="Pfam" id="PF05368"/>
    </source>
</evidence>
<evidence type="ECO:0000313" key="5">
    <source>
        <dbReference type="Proteomes" id="UP000323454"/>
    </source>
</evidence>
<dbReference type="CDD" id="cd05251">
    <property type="entry name" value="NmrA_like_SDR_a"/>
    <property type="match status" value="1"/>
</dbReference>
<dbReference type="PANTHER" id="PTHR42748">
    <property type="entry name" value="NITROGEN METABOLITE REPRESSION PROTEIN NMRA FAMILY MEMBER"/>
    <property type="match status" value="1"/>
</dbReference>
<dbReference type="OrthoDB" id="319724at2"/>
<dbReference type="InterPro" id="IPR008030">
    <property type="entry name" value="NmrA-like"/>
</dbReference>
<evidence type="ECO:0000313" key="4">
    <source>
        <dbReference type="EMBL" id="KAA2262580.1"/>
    </source>
</evidence>